<evidence type="ECO:0000256" key="1">
    <source>
        <dbReference type="ARBA" id="ARBA00004316"/>
    </source>
</evidence>
<evidence type="ECO:0000313" key="5">
    <source>
        <dbReference type="EMBL" id="KAK3103412.1"/>
    </source>
</evidence>
<dbReference type="GO" id="GO:0032426">
    <property type="term" value="C:stereocilium tip"/>
    <property type="evidence" value="ECO:0007669"/>
    <property type="project" value="TreeGrafter"/>
</dbReference>
<organism evidence="5 6">
    <name type="scientific">Pinctada imbricata</name>
    <name type="common">Atlantic pearl-oyster</name>
    <name type="synonym">Pinctada martensii</name>
    <dbReference type="NCBI Taxonomy" id="66713"/>
    <lineage>
        <taxon>Eukaryota</taxon>
        <taxon>Metazoa</taxon>
        <taxon>Spiralia</taxon>
        <taxon>Lophotrochozoa</taxon>
        <taxon>Mollusca</taxon>
        <taxon>Bivalvia</taxon>
        <taxon>Autobranchia</taxon>
        <taxon>Pteriomorphia</taxon>
        <taxon>Pterioida</taxon>
        <taxon>Pterioidea</taxon>
        <taxon>Pteriidae</taxon>
        <taxon>Pinctada</taxon>
    </lineage>
</organism>
<reference evidence="5" key="1">
    <citation type="submission" date="2019-08" db="EMBL/GenBank/DDBJ databases">
        <title>The improved chromosome-level genome for the pearl oyster Pinctada fucata martensii using PacBio sequencing and Hi-C.</title>
        <authorList>
            <person name="Zheng Z."/>
        </authorList>
    </citation>
    <scope>NUCLEOTIDE SEQUENCE</scope>
    <source>
        <strain evidence="5">ZZ-2019</strain>
        <tissue evidence="5">Adductor muscle</tissue>
    </source>
</reference>
<dbReference type="Pfam" id="PF00595">
    <property type="entry name" value="PDZ"/>
    <property type="match status" value="2"/>
</dbReference>
<dbReference type="InterPro" id="IPR001478">
    <property type="entry name" value="PDZ"/>
</dbReference>
<gene>
    <name evidence="5" type="ORF">FSP39_019029</name>
</gene>
<comment type="subcellular location">
    <subcellularLocation>
        <location evidence="1">Cell projection</location>
    </subcellularLocation>
</comment>
<keyword evidence="2" id="KW-0677">Repeat</keyword>
<comment type="caution">
    <text evidence="5">The sequence shown here is derived from an EMBL/GenBank/DDBJ whole genome shotgun (WGS) entry which is preliminary data.</text>
</comment>
<dbReference type="Proteomes" id="UP001186944">
    <property type="component" value="Unassembled WGS sequence"/>
</dbReference>
<evidence type="ECO:0000256" key="3">
    <source>
        <dbReference type="ARBA" id="ARBA00023273"/>
    </source>
</evidence>
<dbReference type="GO" id="GO:0002142">
    <property type="term" value="C:stereocilia ankle link complex"/>
    <property type="evidence" value="ECO:0007669"/>
    <property type="project" value="TreeGrafter"/>
</dbReference>
<name>A0AA89CB88_PINIB</name>
<sequence>MHVSHEGPIDIQRGQVVGAMSSRKRFGQSPSWSLVFKGSQTASLLKDQYKAVDWPCPSGNIMIISTVQKAFDDSDAISMIRNHPQDNWTWKPLERARRRQDLPSVRSYRRLLQNMADTQRGRVMFGHLAQELLTETELLKFKQALNQFRISRSVTTLCQQLRPLINTTEKMLLLIELSSRIPKSLQEDFHRLCSMQYNNYETYLRLYSNGNNPVTDSSKVIAQDPSGKFQIVSRGSEKKFMMTNSNFYKNNGDVGSLHGTSVTSGIYSENDDLTSLKQLDTVDGDSDVFVWTPQYGRIDASHSAFVSKDNIKTTGIKRIFIERRDDGSLGLGIIGGKEYGTDITVNVVDPDGPAAEQGLQPGDKILEVNGTVFSHMTHAEAVQLMRNAWNVIMMVQSPSSAKNGRVDNVRIREIELIVYPTIDGRLGISTNRQNKIKYLLVKEVEKHSPAYKAGILVGDYITRIDGVDIRKLTERQITSLTRSKRLTLWAKRFVRDDGSGNFVPVYSNNTVLKGFSPQFSSSPRTKKSPANFDNLDDNILNDFNGLDVNDNPNDESYPEGMINDTIAHVYRNPQPQHIIIRNGSTENVQQHHRRPSIHDSTNNWLLSPQGQAAKKYFQTKSYITAPNLPPPRSHSADAVVSNSHFERRGRHTHRDQSPNVWGSGVRRYVRSRSQSPNPLMRSQGRMSRRDRDVMAAIQLGMEKRQRALRLSLYQPQNSSMELDLEM</sequence>
<dbReference type="PANTHER" id="PTHR23116:SF37">
    <property type="entry name" value="WHIRLIN"/>
    <property type="match status" value="1"/>
</dbReference>
<feature type="domain" description="PDZ" evidence="4">
    <location>
        <begin position="415"/>
        <end position="483"/>
    </location>
</feature>
<dbReference type="PANTHER" id="PTHR23116">
    <property type="entry name" value="PDZ DOMAIN CONTAINING WHIRLIN AND HARMONIN-RELATED"/>
    <property type="match status" value="1"/>
</dbReference>
<dbReference type="EMBL" id="VSWD01000005">
    <property type="protein sequence ID" value="KAK3103412.1"/>
    <property type="molecule type" value="Genomic_DNA"/>
</dbReference>
<keyword evidence="3" id="KW-0966">Cell projection</keyword>
<dbReference type="PROSITE" id="PS50106">
    <property type="entry name" value="PDZ"/>
    <property type="match status" value="2"/>
</dbReference>
<dbReference type="CDD" id="cd00136">
    <property type="entry name" value="PDZ_canonical"/>
    <property type="match status" value="1"/>
</dbReference>
<evidence type="ECO:0000313" key="6">
    <source>
        <dbReference type="Proteomes" id="UP001186944"/>
    </source>
</evidence>
<evidence type="ECO:0000256" key="2">
    <source>
        <dbReference type="ARBA" id="ARBA00022737"/>
    </source>
</evidence>
<dbReference type="SMART" id="SM00228">
    <property type="entry name" value="PDZ"/>
    <property type="match status" value="2"/>
</dbReference>
<feature type="domain" description="PDZ" evidence="4">
    <location>
        <begin position="318"/>
        <end position="400"/>
    </location>
</feature>
<protein>
    <recommendedName>
        <fullName evidence="4">PDZ domain-containing protein</fullName>
    </recommendedName>
</protein>
<accession>A0AA89CB88</accession>
<dbReference type="Gene3D" id="2.30.42.10">
    <property type="match status" value="2"/>
</dbReference>
<dbReference type="InterPro" id="IPR036034">
    <property type="entry name" value="PDZ_sf"/>
</dbReference>
<proteinExistence type="predicted"/>
<dbReference type="InterPro" id="IPR051844">
    <property type="entry name" value="USH2_Complex_Protein"/>
</dbReference>
<evidence type="ECO:0000259" key="4">
    <source>
        <dbReference type="PROSITE" id="PS50106"/>
    </source>
</evidence>
<dbReference type="GO" id="GO:0005929">
    <property type="term" value="C:cilium"/>
    <property type="evidence" value="ECO:0007669"/>
    <property type="project" value="TreeGrafter"/>
</dbReference>
<dbReference type="AlphaFoldDB" id="A0AA89CB88"/>
<dbReference type="Gene3D" id="1.20.1160.20">
    <property type="match status" value="1"/>
</dbReference>
<keyword evidence="6" id="KW-1185">Reference proteome</keyword>
<dbReference type="SUPFAM" id="SSF50156">
    <property type="entry name" value="PDZ domain-like"/>
    <property type="match status" value="2"/>
</dbReference>
<dbReference type="GO" id="GO:0005886">
    <property type="term" value="C:plasma membrane"/>
    <property type="evidence" value="ECO:0007669"/>
    <property type="project" value="TreeGrafter"/>
</dbReference>